<reference evidence="12 13" key="1">
    <citation type="submission" date="2015-05" db="EMBL/GenBank/DDBJ databases">
        <title>Draft genome of Burkholderia cepacia LK29.</title>
        <authorList>
            <person name="Chan X.Y."/>
        </authorList>
    </citation>
    <scope>NUCLEOTIDE SEQUENCE [LARGE SCALE GENOMIC DNA]</scope>
    <source>
        <strain evidence="12 13">LK29</strain>
    </source>
</reference>
<dbReference type="PRINTS" id="PR00182">
    <property type="entry name" value="ECOLNEIPORIN"/>
</dbReference>
<evidence type="ECO:0000256" key="9">
    <source>
        <dbReference type="ARBA" id="ARBA00023136"/>
    </source>
</evidence>
<dbReference type="CDD" id="cd00342">
    <property type="entry name" value="gram_neg_porins"/>
    <property type="match status" value="1"/>
</dbReference>
<feature type="domain" description="Porin" evidence="11">
    <location>
        <begin position="26"/>
        <end position="346"/>
    </location>
</feature>
<accession>A0A0J6A9L8</accession>
<evidence type="ECO:0000256" key="4">
    <source>
        <dbReference type="ARBA" id="ARBA00022452"/>
    </source>
</evidence>
<comment type="subunit">
    <text evidence="2">Homotrimer.</text>
</comment>
<keyword evidence="5" id="KW-0812">Transmembrane</keyword>
<keyword evidence="4" id="KW-1134">Transmembrane beta strand</keyword>
<dbReference type="Proteomes" id="UP000036338">
    <property type="component" value="Unassembled WGS sequence"/>
</dbReference>
<dbReference type="Gene3D" id="2.40.160.10">
    <property type="entry name" value="Porin"/>
    <property type="match status" value="1"/>
</dbReference>
<dbReference type="GO" id="GO:0009279">
    <property type="term" value="C:cell outer membrane"/>
    <property type="evidence" value="ECO:0007669"/>
    <property type="project" value="UniProtKB-SubCell"/>
</dbReference>
<organism evidence="12 13">
    <name type="scientific">Burkholderia cepacia</name>
    <name type="common">Pseudomonas cepacia</name>
    <dbReference type="NCBI Taxonomy" id="292"/>
    <lineage>
        <taxon>Bacteria</taxon>
        <taxon>Pseudomonadati</taxon>
        <taxon>Pseudomonadota</taxon>
        <taxon>Betaproteobacteria</taxon>
        <taxon>Burkholderiales</taxon>
        <taxon>Burkholderiaceae</taxon>
        <taxon>Burkholderia</taxon>
        <taxon>Burkholderia cepacia complex</taxon>
    </lineage>
</organism>
<name>A0A0J6A9L8_BURCE</name>
<keyword evidence="8" id="KW-0626">Porin</keyword>
<evidence type="ECO:0000313" key="12">
    <source>
        <dbReference type="EMBL" id="KML62545.1"/>
    </source>
</evidence>
<dbReference type="InterPro" id="IPR001702">
    <property type="entry name" value="Porin_Gram-ve"/>
</dbReference>
<dbReference type="PANTHER" id="PTHR34501">
    <property type="entry name" value="PROTEIN YDDL-RELATED"/>
    <property type="match status" value="1"/>
</dbReference>
<comment type="subcellular location">
    <subcellularLocation>
        <location evidence="1">Cell outer membrane</location>
        <topology evidence="1">Multi-pass membrane protein</topology>
    </subcellularLocation>
</comment>
<dbReference type="SUPFAM" id="SSF56935">
    <property type="entry name" value="Porins"/>
    <property type="match status" value="1"/>
</dbReference>
<sequence>MKTSDAAGKLSPLQWAGRAAGASLFVLASAGVNVAQAQSSVTIYGIIDSGFTYTSNQGGKSLVQATAGNQQGSRLGFKGTEDLGGGLSAIFRLENGYDTYSGALKQGGRLFGRGAWVGLNSDRWGSVTAGRQFNPVQDYLSNDGVGAYTQYGNILYDNDDLNNTFRSDNSIKYTSPRIKGLQAEALYAFSNSPGAADNRSWSVGAQYLNGPLRIDAAYALLSKPALNTTGAIPSDNYFPTSVVSNVQRQQIWGVGGGYTVGALSVALLHTQSNFSLVGNSLDFSNYEASAQYWATPVWQLGVGYDFTTVHQSVGGNAKYHQIGGNVSYSLSKRTDLYLNVIYMHGSGGAAWINGLSNPSSTGVQTTAIAGILHKF</sequence>
<evidence type="ECO:0000256" key="1">
    <source>
        <dbReference type="ARBA" id="ARBA00004571"/>
    </source>
</evidence>
<evidence type="ECO:0000256" key="7">
    <source>
        <dbReference type="ARBA" id="ARBA00023065"/>
    </source>
</evidence>
<evidence type="ECO:0000256" key="8">
    <source>
        <dbReference type="ARBA" id="ARBA00023114"/>
    </source>
</evidence>
<evidence type="ECO:0000313" key="13">
    <source>
        <dbReference type="Proteomes" id="UP000036338"/>
    </source>
</evidence>
<dbReference type="PANTHER" id="PTHR34501:SF9">
    <property type="entry name" value="MAJOR OUTER MEMBRANE PROTEIN P.IA"/>
    <property type="match status" value="1"/>
</dbReference>
<evidence type="ECO:0000256" key="2">
    <source>
        <dbReference type="ARBA" id="ARBA00011233"/>
    </source>
</evidence>
<dbReference type="PRINTS" id="PR00184">
    <property type="entry name" value="NEISSPPORIN"/>
</dbReference>
<dbReference type="InterPro" id="IPR050298">
    <property type="entry name" value="Gram-neg_bact_OMP"/>
</dbReference>
<comment type="caution">
    <text evidence="12">The sequence shown here is derived from an EMBL/GenBank/DDBJ whole genome shotgun (WGS) entry which is preliminary data.</text>
</comment>
<dbReference type="Pfam" id="PF13609">
    <property type="entry name" value="Porin_4"/>
    <property type="match status" value="1"/>
</dbReference>
<evidence type="ECO:0000256" key="3">
    <source>
        <dbReference type="ARBA" id="ARBA00022448"/>
    </source>
</evidence>
<evidence type="ECO:0000256" key="5">
    <source>
        <dbReference type="ARBA" id="ARBA00022692"/>
    </source>
</evidence>
<gene>
    <name evidence="12" type="ORF">VL15_03065</name>
</gene>
<evidence type="ECO:0000256" key="6">
    <source>
        <dbReference type="ARBA" id="ARBA00022729"/>
    </source>
</evidence>
<dbReference type="GO" id="GO:0046930">
    <property type="term" value="C:pore complex"/>
    <property type="evidence" value="ECO:0007669"/>
    <property type="project" value="UniProtKB-KW"/>
</dbReference>
<dbReference type="InterPro" id="IPR023614">
    <property type="entry name" value="Porin_dom_sf"/>
</dbReference>
<dbReference type="AlphaFoldDB" id="A0A0J6A9L8"/>
<evidence type="ECO:0000259" key="11">
    <source>
        <dbReference type="Pfam" id="PF13609"/>
    </source>
</evidence>
<dbReference type="GO" id="GO:0015288">
    <property type="term" value="F:porin activity"/>
    <property type="evidence" value="ECO:0007669"/>
    <property type="project" value="UniProtKB-KW"/>
</dbReference>
<keyword evidence="3" id="KW-0813">Transport</keyword>
<keyword evidence="7" id="KW-0406">Ion transport</keyword>
<dbReference type="InterPro" id="IPR033900">
    <property type="entry name" value="Gram_neg_porin_domain"/>
</dbReference>
<evidence type="ECO:0000256" key="10">
    <source>
        <dbReference type="ARBA" id="ARBA00023237"/>
    </source>
</evidence>
<keyword evidence="9" id="KW-0472">Membrane</keyword>
<dbReference type="InterPro" id="IPR002299">
    <property type="entry name" value="Porin_Neis"/>
</dbReference>
<dbReference type="EMBL" id="LDWR01000006">
    <property type="protein sequence ID" value="KML62545.1"/>
    <property type="molecule type" value="Genomic_DNA"/>
</dbReference>
<proteinExistence type="predicted"/>
<keyword evidence="6" id="KW-0732">Signal</keyword>
<dbReference type="PATRIC" id="fig|292.27.peg.7122"/>
<dbReference type="GO" id="GO:0034220">
    <property type="term" value="P:monoatomic ion transmembrane transport"/>
    <property type="evidence" value="ECO:0007669"/>
    <property type="project" value="InterPro"/>
</dbReference>
<keyword evidence="10" id="KW-0998">Cell outer membrane</keyword>
<protein>
    <submittedName>
        <fullName evidence="12">Porin</fullName>
    </submittedName>
</protein>